<feature type="transmembrane region" description="Helical" evidence="8">
    <location>
        <begin position="314"/>
        <end position="333"/>
    </location>
</feature>
<comment type="similarity">
    <text evidence="2">Belongs to the binding-protein-dependent transport system permease family. FecCD subfamily.</text>
</comment>
<keyword evidence="3" id="KW-0813">Transport</keyword>
<dbReference type="SUPFAM" id="SSF81345">
    <property type="entry name" value="ABC transporter involved in vitamin B12 uptake, BtuC"/>
    <property type="match status" value="1"/>
</dbReference>
<reference evidence="10 11" key="2">
    <citation type="submission" date="2015-07" db="EMBL/GenBank/DDBJ databases">
        <title>Genome sequence of Levilinea saccharolytica DSM 16555.</title>
        <authorList>
            <person name="Hemp J."/>
            <person name="Ward L.M."/>
            <person name="Pace L.A."/>
            <person name="Fischer W.W."/>
        </authorList>
    </citation>
    <scope>NUCLEOTIDE SEQUENCE [LARGE SCALE GENOMIC DNA]</scope>
    <source>
        <strain evidence="10 11">KIBI-1</strain>
    </source>
</reference>
<keyword evidence="11" id="KW-1185">Reference proteome</keyword>
<keyword evidence="6 8" id="KW-1133">Transmembrane helix</keyword>
<dbReference type="PANTHER" id="PTHR30472">
    <property type="entry name" value="FERRIC ENTEROBACTIN TRANSPORT SYSTEM PERMEASE PROTEIN"/>
    <property type="match status" value="1"/>
</dbReference>
<feature type="transmembrane region" description="Helical" evidence="8">
    <location>
        <begin position="121"/>
        <end position="145"/>
    </location>
</feature>
<feature type="transmembrane region" description="Helical" evidence="8">
    <location>
        <begin position="65"/>
        <end position="85"/>
    </location>
</feature>
<dbReference type="EMBL" id="DF967975">
    <property type="protein sequence ID" value="GAP19110.1"/>
    <property type="molecule type" value="Genomic_DNA"/>
</dbReference>
<dbReference type="GO" id="GO:0005886">
    <property type="term" value="C:plasma membrane"/>
    <property type="evidence" value="ECO:0007669"/>
    <property type="project" value="UniProtKB-SubCell"/>
</dbReference>
<organism evidence="9">
    <name type="scientific">Levilinea saccharolytica</name>
    <dbReference type="NCBI Taxonomy" id="229921"/>
    <lineage>
        <taxon>Bacteria</taxon>
        <taxon>Bacillati</taxon>
        <taxon>Chloroflexota</taxon>
        <taxon>Anaerolineae</taxon>
        <taxon>Anaerolineales</taxon>
        <taxon>Anaerolineaceae</taxon>
        <taxon>Levilinea</taxon>
    </lineage>
</organism>
<keyword evidence="7 8" id="KW-0472">Membrane</keyword>
<dbReference type="GO" id="GO:0033214">
    <property type="term" value="P:siderophore-iron import into cell"/>
    <property type="evidence" value="ECO:0007669"/>
    <property type="project" value="TreeGrafter"/>
</dbReference>
<dbReference type="STRING" id="229921.ADN01_01160"/>
<feature type="transmembrane region" description="Helical" evidence="8">
    <location>
        <begin position="198"/>
        <end position="224"/>
    </location>
</feature>
<feature type="transmembrane region" description="Helical" evidence="8">
    <location>
        <begin position="157"/>
        <end position="178"/>
    </location>
</feature>
<dbReference type="Proteomes" id="UP000050501">
    <property type="component" value="Unassembled WGS sequence"/>
</dbReference>
<evidence type="ECO:0000256" key="1">
    <source>
        <dbReference type="ARBA" id="ARBA00004651"/>
    </source>
</evidence>
<dbReference type="PANTHER" id="PTHR30472:SF25">
    <property type="entry name" value="ABC TRANSPORTER PERMEASE PROTEIN MJ0876-RELATED"/>
    <property type="match status" value="1"/>
</dbReference>
<accession>A0A0M9U2W5</accession>
<evidence type="ECO:0000256" key="7">
    <source>
        <dbReference type="ARBA" id="ARBA00023136"/>
    </source>
</evidence>
<dbReference type="FunFam" id="1.10.3470.10:FF:000001">
    <property type="entry name" value="Vitamin B12 ABC transporter permease BtuC"/>
    <property type="match status" value="1"/>
</dbReference>
<dbReference type="CDD" id="cd06550">
    <property type="entry name" value="TM_ABC_iron-siderophores_like"/>
    <property type="match status" value="1"/>
</dbReference>
<keyword evidence="5 8" id="KW-0812">Transmembrane</keyword>
<evidence type="ECO:0000256" key="5">
    <source>
        <dbReference type="ARBA" id="ARBA00022692"/>
    </source>
</evidence>
<evidence type="ECO:0000256" key="3">
    <source>
        <dbReference type="ARBA" id="ARBA00022448"/>
    </source>
</evidence>
<evidence type="ECO:0000256" key="8">
    <source>
        <dbReference type="SAM" id="Phobius"/>
    </source>
</evidence>
<evidence type="ECO:0000313" key="11">
    <source>
        <dbReference type="Proteomes" id="UP000050501"/>
    </source>
</evidence>
<dbReference type="RefSeq" id="WP_062419415.1">
    <property type="nucleotide sequence ID" value="NZ_BBXZ01000158.1"/>
</dbReference>
<evidence type="ECO:0000256" key="2">
    <source>
        <dbReference type="ARBA" id="ARBA00007935"/>
    </source>
</evidence>
<dbReference type="InterPro" id="IPR000522">
    <property type="entry name" value="ABC_transptr_permease_BtuC"/>
</dbReference>
<dbReference type="OrthoDB" id="9792889at2"/>
<dbReference type="EMBL" id="LGCM01000003">
    <property type="protein sequence ID" value="KPL91558.1"/>
    <property type="molecule type" value="Genomic_DNA"/>
</dbReference>
<dbReference type="Gene3D" id="1.10.3470.10">
    <property type="entry name" value="ABC transporter involved in vitamin B12 uptake, BtuC"/>
    <property type="match status" value="1"/>
</dbReference>
<feature type="transmembrane region" description="Helical" evidence="8">
    <location>
        <begin position="97"/>
        <end position="115"/>
    </location>
</feature>
<proteinExistence type="inferred from homology"/>
<reference evidence="9" key="1">
    <citation type="journal article" date="2015" name="Genome Announc.">
        <title>Draft Genome Sequences of Anaerolinea thermolimosa IMO-1, Bellilinea caldifistulae GOMI-1, Leptolinea tardivitalis YMTK-2, Levilinea saccharolytica KIBI-1, Longilinea arvoryzae KOME-1, Previously Described as Members of the Class Anaerolineae (Chloroflexi).</title>
        <authorList>
            <person name="Matsuura N."/>
            <person name="Tourlousse M.D."/>
            <person name="Ohashi A."/>
            <person name="Hugenholtz P."/>
            <person name="Sekiguchi Y."/>
        </authorList>
    </citation>
    <scope>NUCLEOTIDE SEQUENCE</scope>
    <source>
        <strain evidence="9">KIBI-1</strain>
    </source>
</reference>
<feature type="transmembrane region" description="Helical" evidence="8">
    <location>
        <begin position="245"/>
        <end position="272"/>
    </location>
</feature>
<evidence type="ECO:0000313" key="10">
    <source>
        <dbReference type="EMBL" id="KPL91558.1"/>
    </source>
</evidence>
<evidence type="ECO:0000313" key="9">
    <source>
        <dbReference type="EMBL" id="GAP19110.1"/>
    </source>
</evidence>
<evidence type="ECO:0000256" key="6">
    <source>
        <dbReference type="ARBA" id="ARBA00022989"/>
    </source>
</evidence>
<evidence type="ECO:0000256" key="4">
    <source>
        <dbReference type="ARBA" id="ARBA00022475"/>
    </source>
</evidence>
<dbReference type="InterPro" id="IPR037294">
    <property type="entry name" value="ABC_BtuC-like"/>
</dbReference>
<sequence>MKWIAAHPYGFSLALLAVLLAASVAVGSVFISPTVMGALFQARLGGQPLTAALQPMDTILFTLRLPRAVLALLTGAALAGSGAAYQGLFRNPLADPYLIGVASGAGLGAVAAMSVRWPYTFWGLMVIPLAAFAGALVTVAVVLFLAKVQNSLPASNLILAGVAVSSFATALTSFWMLRSTGEVRRALVWLMGGATQSGWQPVAAVLPYIGVGLTALVLLGHSLNVMQFGDEQARQLGLRVERVRALVIAAASMTTAAAVAFAGIIGFVGLIVPHVVRLVWGGDYRRVIPLAVINGASLLLMADMLARTVIAPQEIPVGILTAMAGAPFFLWLLRRSRQQFSW</sequence>
<dbReference type="Pfam" id="PF01032">
    <property type="entry name" value="FecCD"/>
    <property type="match status" value="1"/>
</dbReference>
<dbReference type="GO" id="GO:0022857">
    <property type="term" value="F:transmembrane transporter activity"/>
    <property type="evidence" value="ECO:0007669"/>
    <property type="project" value="InterPro"/>
</dbReference>
<dbReference type="PATRIC" id="fig|229921.5.peg.393"/>
<gene>
    <name evidence="10" type="ORF">ADN01_01160</name>
    <name evidence="9" type="ORF">LSAC_03008</name>
</gene>
<name>A0A0M9U2W5_9CHLR</name>
<keyword evidence="4" id="KW-1003">Cell membrane</keyword>
<protein>
    <submittedName>
        <fullName evidence="9">ABC-type Fe3+-siderophore transport system, permease component</fullName>
    </submittedName>
</protein>
<comment type="subcellular location">
    <subcellularLocation>
        <location evidence="1">Cell membrane</location>
        <topology evidence="1">Multi-pass membrane protein</topology>
    </subcellularLocation>
</comment>
<dbReference type="AlphaFoldDB" id="A0A0M9U2W5"/>